<keyword evidence="5" id="KW-0406">Ion transport</keyword>
<accession>A0A6P1ZFM6</accession>
<organism evidence="13 14">
    <name type="scientific">Oceanidesulfovibrio marinus</name>
    <dbReference type="NCBI Taxonomy" id="370038"/>
    <lineage>
        <taxon>Bacteria</taxon>
        <taxon>Pseudomonadati</taxon>
        <taxon>Thermodesulfobacteriota</taxon>
        <taxon>Desulfovibrionia</taxon>
        <taxon>Desulfovibrionales</taxon>
        <taxon>Desulfovibrionaceae</taxon>
        <taxon>Oceanidesulfovibrio</taxon>
    </lineage>
</organism>
<dbReference type="Gene3D" id="1.10.3080.10">
    <property type="entry name" value="Clc chloride channel"/>
    <property type="match status" value="1"/>
</dbReference>
<keyword evidence="3 11" id="KW-0812">Transmembrane</keyword>
<keyword evidence="4 11" id="KW-1133">Transmembrane helix</keyword>
<dbReference type="InterPro" id="IPR001807">
    <property type="entry name" value="ClC"/>
</dbReference>
<dbReference type="Gene3D" id="3.10.580.10">
    <property type="entry name" value="CBS-domain"/>
    <property type="match status" value="1"/>
</dbReference>
<dbReference type="InterPro" id="IPR000644">
    <property type="entry name" value="CBS_dom"/>
</dbReference>
<dbReference type="OrthoDB" id="9767361at2"/>
<dbReference type="PROSITE" id="PS51371">
    <property type="entry name" value="CBS"/>
    <property type="match status" value="2"/>
</dbReference>
<protein>
    <submittedName>
        <fullName evidence="13">Chloride channel protein</fullName>
    </submittedName>
</protein>
<dbReference type="InterPro" id="IPR046342">
    <property type="entry name" value="CBS_dom_sf"/>
</dbReference>
<evidence type="ECO:0000256" key="10">
    <source>
        <dbReference type="PROSITE-ProRule" id="PRU00703"/>
    </source>
</evidence>
<evidence type="ECO:0000256" key="3">
    <source>
        <dbReference type="ARBA" id="ARBA00022692"/>
    </source>
</evidence>
<feature type="transmembrane region" description="Helical" evidence="11">
    <location>
        <begin position="317"/>
        <end position="340"/>
    </location>
</feature>
<feature type="transmembrane region" description="Helical" evidence="11">
    <location>
        <begin position="21"/>
        <end position="45"/>
    </location>
</feature>
<dbReference type="AlphaFoldDB" id="A0A6P1ZFM6"/>
<dbReference type="GO" id="GO:0005254">
    <property type="term" value="F:chloride channel activity"/>
    <property type="evidence" value="ECO:0007669"/>
    <property type="project" value="UniProtKB-KW"/>
</dbReference>
<dbReference type="Pfam" id="PF00654">
    <property type="entry name" value="Voltage_CLC"/>
    <property type="match status" value="1"/>
</dbReference>
<dbReference type="EMBL" id="QMIF01000007">
    <property type="protein sequence ID" value="TVM33307.1"/>
    <property type="molecule type" value="Genomic_DNA"/>
</dbReference>
<dbReference type="Pfam" id="PF00571">
    <property type="entry name" value="CBS"/>
    <property type="match status" value="2"/>
</dbReference>
<keyword evidence="8" id="KW-0868">Chloride</keyword>
<feature type="domain" description="CBS" evidence="12">
    <location>
        <begin position="462"/>
        <end position="522"/>
    </location>
</feature>
<evidence type="ECO:0000256" key="8">
    <source>
        <dbReference type="ARBA" id="ARBA00023214"/>
    </source>
</evidence>
<feature type="transmembrane region" description="Helical" evidence="11">
    <location>
        <begin position="407"/>
        <end position="428"/>
    </location>
</feature>
<reference evidence="13 14" key="1">
    <citation type="submission" date="2018-06" db="EMBL/GenBank/DDBJ databases">
        <title>Complete genome of Desulfovibrio marinus P48SEP.</title>
        <authorList>
            <person name="Crispim J.S."/>
            <person name="Vidigal P.M.P."/>
            <person name="Silva L.C.F."/>
            <person name="Araujo L.C."/>
            <person name="Laguardia C.N."/>
            <person name="Dias R.S."/>
            <person name="Sousa M.P."/>
            <person name="Paula S.O."/>
            <person name="Silva C."/>
        </authorList>
    </citation>
    <scope>NUCLEOTIDE SEQUENCE [LARGE SCALE GENOMIC DNA]</scope>
    <source>
        <strain evidence="13 14">P48SEP</strain>
    </source>
</reference>
<evidence type="ECO:0000256" key="5">
    <source>
        <dbReference type="ARBA" id="ARBA00023065"/>
    </source>
</evidence>
<sequence length="593" mass="63215">MSRRLVSLARQRSPRRWHQARLRYIGLLFLAVLVGVLAAGGAYLFRELILLFQELFWGGEGGNFLETVRQAPWWLVLLVPTAAGLAVGPVITFFAPEARGPGVPEVIRAITVGKGVMRRRVAVFKALVTSLLLGAGASVGREGPIVQIGASVGSTIGGLFRLTPEMLPVLLASGAAAGIAATFNAPLTGALFAMEVILVEIEVAYMAHIIVAAVTASALSRFFWGHFAAFELAGPTGLQKYWELLIYAPMGVLAGLVAIAFIRSVFGADMFFERIPLPRWVKPAIGGLLLGLIALITPDVLGVGYETVNLALAGHLALGLALLLIVLKIAATSVCIGSGMSGGIMGPSFFLGAALGTVVSLGLNSIDPTLALHPQNYAVAGMAAVLAGTTLAPITALFTAVELTMSYGGVLPLMAACIASALTVRLLFGYSAYEMKLLRQGVNIVRGFDPDFLAELAVTEVMETRFETLHEDATFLEVLNKAAASRYPHYPVLDDAGKLVGMLSMSDLRPHIKDCLLKPASRRVRDMMTRTVVTVDNGETLNEALIKFEFTPVSCLPVIDPKRPGEVVGLLKKDALLMALRERSKRTRTLSGM</sequence>
<keyword evidence="7" id="KW-0869">Chloride channel</keyword>
<dbReference type="Proteomes" id="UP000434052">
    <property type="component" value="Unassembled WGS sequence"/>
</dbReference>
<gene>
    <name evidence="13" type="ORF">DQK91_11595</name>
</gene>
<feature type="transmembrane region" description="Helical" evidence="11">
    <location>
        <begin position="378"/>
        <end position="401"/>
    </location>
</feature>
<dbReference type="PRINTS" id="PR00762">
    <property type="entry name" value="CLCHANNEL"/>
</dbReference>
<evidence type="ECO:0000313" key="14">
    <source>
        <dbReference type="Proteomes" id="UP000434052"/>
    </source>
</evidence>
<feature type="transmembrane region" description="Helical" evidence="11">
    <location>
        <begin position="346"/>
        <end position="366"/>
    </location>
</feature>
<feature type="transmembrane region" description="Helical" evidence="11">
    <location>
        <begin position="169"/>
        <end position="193"/>
    </location>
</feature>
<dbReference type="PANTHER" id="PTHR43427:SF6">
    <property type="entry name" value="CHLORIDE CHANNEL PROTEIN CLC-E"/>
    <property type="match status" value="1"/>
</dbReference>
<evidence type="ECO:0000256" key="7">
    <source>
        <dbReference type="ARBA" id="ARBA00023173"/>
    </source>
</evidence>
<feature type="transmembrane region" description="Helical" evidence="11">
    <location>
        <begin position="284"/>
        <end position="305"/>
    </location>
</feature>
<feature type="domain" description="CBS" evidence="12">
    <location>
        <begin position="528"/>
        <end position="587"/>
    </location>
</feature>
<dbReference type="InterPro" id="IPR014743">
    <property type="entry name" value="Cl-channel_core"/>
</dbReference>
<feature type="transmembrane region" description="Helical" evidence="11">
    <location>
        <begin position="244"/>
        <end position="264"/>
    </location>
</feature>
<keyword evidence="6 11" id="KW-0472">Membrane</keyword>
<dbReference type="SUPFAM" id="SSF54631">
    <property type="entry name" value="CBS-domain pair"/>
    <property type="match status" value="1"/>
</dbReference>
<name>A0A6P1ZFM6_9BACT</name>
<evidence type="ECO:0000256" key="4">
    <source>
        <dbReference type="ARBA" id="ARBA00022989"/>
    </source>
</evidence>
<evidence type="ECO:0000256" key="11">
    <source>
        <dbReference type="SAM" id="Phobius"/>
    </source>
</evidence>
<evidence type="ECO:0000256" key="1">
    <source>
        <dbReference type="ARBA" id="ARBA00004141"/>
    </source>
</evidence>
<dbReference type="PANTHER" id="PTHR43427">
    <property type="entry name" value="CHLORIDE CHANNEL PROTEIN CLC-E"/>
    <property type="match status" value="1"/>
</dbReference>
<dbReference type="InterPro" id="IPR050368">
    <property type="entry name" value="ClC-type_chloride_channel"/>
</dbReference>
<evidence type="ECO:0000256" key="9">
    <source>
        <dbReference type="ARBA" id="ARBA00023303"/>
    </source>
</evidence>
<feature type="transmembrane region" description="Helical" evidence="11">
    <location>
        <begin position="73"/>
        <end position="95"/>
    </location>
</feature>
<proteinExistence type="predicted"/>
<dbReference type="SMART" id="SM00116">
    <property type="entry name" value="CBS"/>
    <property type="match status" value="2"/>
</dbReference>
<comment type="subcellular location">
    <subcellularLocation>
        <location evidence="1">Membrane</location>
        <topology evidence="1">Multi-pass membrane protein</topology>
    </subcellularLocation>
</comment>
<keyword evidence="10" id="KW-0129">CBS domain</keyword>
<keyword evidence="2" id="KW-0813">Transport</keyword>
<dbReference type="CDD" id="cd00400">
    <property type="entry name" value="Voltage_gated_ClC"/>
    <property type="match status" value="1"/>
</dbReference>
<dbReference type="GO" id="GO:0034707">
    <property type="term" value="C:chloride channel complex"/>
    <property type="evidence" value="ECO:0007669"/>
    <property type="project" value="UniProtKB-KW"/>
</dbReference>
<evidence type="ECO:0000256" key="6">
    <source>
        <dbReference type="ARBA" id="ARBA00023136"/>
    </source>
</evidence>
<feature type="transmembrane region" description="Helical" evidence="11">
    <location>
        <begin position="122"/>
        <end position="139"/>
    </location>
</feature>
<comment type="caution">
    <text evidence="13">The sequence shown here is derived from an EMBL/GenBank/DDBJ whole genome shotgun (WGS) entry which is preliminary data.</text>
</comment>
<evidence type="ECO:0000259" key="12">
    <source>
        <dbReference type="PROSITE" id="PS51371"/>
    </source>
</evidence>
<evidence type="ECO:0000313" key="13">
    <source>
        <dbReference type="EMBL" id="TVM33307.1"/>
    </source>
</evidence>
<dbReference type="SUPFAM" id="SSF81340">
    <property type="entry name" value="Clc chloride channel"/>
    <property type="match status" value="1"/>
</dbReference>
<evidence type="ECO:0000256" key="2">
    <source>
        <dbReference type="ARBA" id="ARBA00022448"/>
    </source>
</evidence>
<keyword evidence="9" id="KW-0407">Ion channel</keyword>
<feature type="transmembrane region" description="Helical" evidence="11">
    <location>
        <begin position="205"/>
        <end position="224"/>
    </location>
</feature>